<sequence>MSIVSKRGTVIGILAVLAAALGLCIAYTLWFLPGVRYSGSPSLTAASAGRVAWVQQGDLWVKDLPDGRAKRLTSTGGVTDPRWSPTGKWLAFRRGRELWLAGSGGEGLHRVAGRAAAFAWSPVRDLLSCTTPENELFLLSPEPKRSRLLVRREPEITLGRIAWSPDGAHIAFERVRRKPGVPDYGSIWSADVAGGRVVEVYSPEQSDFEVVFPRLAGWSPEGGQILFWLGPSSASLEADGLPLYTVNAAGGSAVRCADALVAETGLEPLEDTLLVRPRSFLTESYAYRMALIAGGGRETWANKRLGVFHLQTNKLIFVSSEDQAVADAAFSPGGERLAYSAGPAAGSAGAAEPRALLAGRRIWTVDEERRAPRQLTGDQNYRDEMPAWSADGNHILFARLDRNGGASLWLMQPDGSGLKQVVAGLSPLPDDFWFGYYGDVPWERFYSYWPGLTNTVLIAAAKETPEARKFMAIYPHAKVIVDRSSALAVDFKTGAPVINGGGFLRLRVFIDPSTNRPAGRFIEYRGRVIKENLLNYLEKELLDEARFIYRNAVYGVSFVYPARWRPRHNYDRAGGIPLRYEGKDGFFMVDAMNGEGWLLEEVARNEAFHKLMPYGKNPGLEKVLLYDGPGFYVFPSPDQPPEMKGQACLVMKYPQRVTIGQERYNYFILYADKYHIREIAASLRFL</sequence>
<gene>
    <name evidence="2" type="ORF">ENQ34_04645</name>
</gene>
<dbReference type="Gene3D" id="2.120.10.60">
    <property type="entry name" value="Tricorn protease N-terminal domain"/>
    <property type="match status" value="1"/>
</dbReference>
<organism evidence="2">
    <name type="scientific">Ammonifex degensii</name>
    <dbReference type="NCBI Taxonomy" id="42838"/>
    <lineage>
        <taxon>Bacteria</taxon>
        <taxon>Bacillati</taxon>
        <taxon>Bacillota</taxon>
        <taxon>Clostridia</taxon>
        <taxon>Thermoanaerobacterales</taxon>
        <taxon>Thermoanaerobacteraceae</taxon>
        <taxon>Ammonifex</taxon>
    </lineage>
</organism>
<name>A0A7C2EJD6_9THEO</name>
<dbReference type="Gene3D" id="2.120.10.30">
    <property type="entry name" value="TolB, C-terminal domain"/>
    <property type="match status" value="2"/>
</dbReference>
<dbReference type="Pfam" id="PF07676">
    <property type="entry name" value="PD40"/>
    <property type="match status" value="3"/>
</dbReference>
<accession>A0A7C2EJD6</accession>
<dbReference type="PANTHER" id="PTHR36842">
    <property type="entry name" value="PROTEIN TOLB HOMOLOG"/>
    <property type="match status" value="1"/>
</dbReference>
<protein>
    <recommendedName>
        <fullName evidence="3">WD40 domain protein beta Propeller</fullName>
    </recommendedName>
</protein>
<reference evidence="2" key="1">
    <citation type="journal article" date="2020" name="mSystems">
        <title>Genome- and Community-Level Interaction Insights into Carbon Utilization and Element Cycling Functions of Hydrothermarchaeota in Hydrothermal Sediment.</title>
        <authorList>
            <person name="Zhou Z."/>
            <person name="Liu Y."/>
            <person name="Xu W."/>
            <person name="Pan J."/>
            <person name="Luo Z.H."/>
            <person name="Li M."/>
        </authorList>
    </citation>
    <scope>NUCLEOTIDE SEQUENCE [LARGE SCALE GENOMIC DNA]</scope>
    <source>
        <strain evidence="2">SpSt-300</strain>
    </source>
</reference>
<comment type="similarity">
    <text evidence="1">Belongs to the TolB family.</text>
</comment>
<comment type="caution">
    <text evidence="2">The sequence shown here is derived from an EMBL/GenBank/DDBJ whole genome shotgun (WGS) entry which is preliminary data.</text>
</comment>
<dbReference type="EMBL" id="DSMU01000295">
    <property type="protein sequence ID" value="HEL65947.1"/>
    <property type="molecule type" value="Genomic_DNA"/>
</dbReference>
<dbReference type="AlphaFoldDB" id="A0A7C2EJD6"/>
<dbReference type="InterPro" id="IPR011042">
    <property type="entry name" value="6-blade_b-propeller_TolB-like"/>
</dbReference>
<evidence type="ECO:0000313" key="2">
    <source>
        <dbReference type="EMBL" id="HEL65947.1"/>
    </source>
</evidence>
<proteinExistence type="inferred from homology"/>
<evidence type="ECO:0000256" key="1">
    <source>
        <dbReference type="ARBA" id="ARBA00009820"/>
    </source>
</evidence>
<dbReference type="InterPro" id="IPR011659">
    <property type="entry name" value="WD40"/>
</dbReference>
<evidence type="ECO:0008006" key="3">
    <source>
        <dbReference type="Google" id="ProtNLM"/>
    </source>
</evidence>
<dbReference type="SUPFAM" id="SSF82171">
    <property type="entry name" value="DPP6 N-terminal domain-like"/>
    <property type="match status" value="1"/>
</dbReference>